<keyword evidence="1" id="KW-0812">Transmembrane</keyword>
<name>A0A1F7GGW5_9BACT</name>
<evidence type="ECO:0000256" key="1">
    <source>
        <dbReference type="SAM" id="Phobius"/>
    </source>
</evidence>
<gene>
    <name evidence="3" type="ORF">A2866_04790</name>
</gene>
<dbReference type="EMBL" id="MFZI01000074">
    <property type="protein sequence ID" value="OGK18179.1"/>
    <property type="molecule type" value="Genomic_DNA"/>
</dbReference>
<evidence type="ECO:0000259" key="2">
    <source>
        <dbReference type="Pfam" id="PF01476"/>
    </source>
</evidence>
<accession>A0A1F7GGW5</accession>
<dbReference type="AlphaFoldDB" id="A0A1F7GGW5"/>
<dbReference type="Proteomes" id="UP000177026">
    <property type="component" value="Unassembled WGS sequence"/>
</dbReference>
<proteinExistence type="predicted"/>
<evidence type="ECO:0000313" key="4">
    <source>
        <dbReference type="Proteomes" id="UP000177026"/>
    </source>
</evidence>
<protein>
    <recommendedName>
        <fullName evidence="2">LysM domain-containing protein</fullName>
    </recommendedName>
</protein>
<keyword evidence="1" id="KW-1133">Transmembrane helix</keyword>
<dbReference type="Pfam" id="PF01476">
    <property type="entry name" value="LysM"/>
    <property type="match status" value="1"/>
</dbReference>
<feature type="domain" description="LysM" evidence="2">
    <location>
        <begin position="101"/>
        <end position="142"/>
    </location>
</feature>
<comment type="caution">
    <text evidence="3">The sequence shown here is derived from an EMBL/GenBank/DDBJ whole genome shotgun (WGS) entry which is preliminary data.</text>
</comment>
<reference evidence="3 4" key="1">
    <citation type="journal article" date="2016" name="Nat. Commun.">
        <title>Thousands of microbial genomes shed light on interconnected biogeochemical processes in an aquifer system.</title>
        <authorList>
            <person name="Anantharaman K."/>
            <person name="Brown C.T."/>
            <person name="Hug L.A."/>
            <person name="Sharon I."/>
            <person name="Castelle C.J."/>
            <person name="Probst A.J."/>
            <person name="Thomas B.C."/>
            <person name="Singh A."/>
            <person name="Wilkins M.J."/>
            <person name="Karaoz U."/>
            <person name="Brodie E.L."/>
            <person name="Williams K.H."/>
            <person name="Hubbard S.S."/>
            <person name="Banfield J.F."/>
        </authorList>
    </citation>
    <scope>NUCLEOTIDE SEQUENCE [LARGE SCALE GENOMIC DNA]</scope>
</reference>
<evidence type="ECO:0000313" key="3">
    <source>
        <dbReference type="EMBL" id="OGK18179.1"/>
    </source>
</evidence>
<feature type="transmembrane region" description="Helical" evidence="1">
    <location>
        <begin position="26"/>
        <end position="45"/>
    </location>
</feature>
<keyword evidence="1" id="KW-0472">Membrane</keyword>
<organism evidence="3 4">
    <name type="scientific">Candidatus Roizmanbacteria bacterium RIFCSPHIGHO2_01_FULL_39_8</name>
    <dbReference type="NCBI Taxonomy" id="1802033"/>
    <lineage>
        <taxon>Bacteria</taxon>
        <taxon>Candidatus Roizmaniibacteriota</taxon>
    </lineage>
</organism>
<sequence length="145" mass="16232">MIMPRRKTIVKKQNMIVQQAIRRPEFWIGVLTVVVLLGVSLYVGINQLKKISQTSTVGEKVVSPVPLTQAQVQISPTPSVTLSRQVKKLADTSGIITTVAQENDNFWNISVRMCGAGIYYETIRSMNGYENKSLQKGDVITVYCW</sequence>
<dbReference type="InterPro" id="IPR018392">
    <property type="entry name" value="LysM"/>
</dbReference>